<dbReference type="GO" id="GO:0004721">
    <property type="term" value="F:phosphoprotein phosphatase activity"/>
    <property type="evidence" value="ECO:0007669"/>
    <property type="project" value="InterPro"/>
</dbReference>
<organism evidence="2 3">
    <name type="scientific">Myroides phaeus</name>
    <dbReference type="NCBI Taxonomy" id="702745"/>
    <lineage>
        <taxon>Bacteria</taxon>
        <taxon>Pseudomonadati</taxon>
        <taxon>Bacteroidota</taxon>
        <taxon>Flavobacteriia</taxon>
        <taxon>Flavobacteriales</taxon>
        <taxon>Flavobacteriaceae</taxon>
        <taxon>Myroides</taxon>
    </lineage>
</organism>
<name>A0A1G8B4X9_9FLAO</name>
<dbReference type="InterPro" id="IPR029021">
    <property type="entry name" value="Prot-tyrosine_phosphatase-like"/>
</dbReference>
<protein>
    <submittedName>
        <fullName evidence="2">Protein-tyrosine phosphatase</fullName>
    </submittedName>
</protein>
<keyword evidence="3" id="KW-1185">Reference proteome</keyword>
<evidence type="ECO:0000313" key="3">
    <source>
        <dbReference type="Proteomes" id="UP000243588"/>
    </source>
</evidence>
<dbReference type="EMBL" id="FNDQ01000001">
    <property type="protein sequence ID" value="SDH27700.1"/>
    <property type="molecule type" value="Genomic_DNA"/>
</dbReference>
<sequence>MLMGTKGSNQTIDLKTDKKNNKTIAIIKATQPWKLYKANSSFVINANQEIASGNSNDFISLETIPSFQLFALGNNKNFDFTGLRCLPLEGQNNFRDLGGYKTIEGKTVKWGLLFRSGQLSELTDNDLCYLSSIPLRTIVDFRTNEERDSQITRLPSSTLNDISLPISPGNLSREIVENMIYKGNVEKTIQFLTDINEQLILTNQEQYKAFFTILQKNTTPLMYNCTAGKDRTGLATALLLSALGVDNDTILADYLLTNTFVNLSIDLVKDKYLFINDKQAEALMTLQTVKKEYLLKALETINQHYNSVESYLTNQLAVDIPLMKELYLY</sequence>
<dbReference type="SUPFAM" id="SSF52799">
    <property type="entry name" value="(Phosphotyrosine protein) phosphatases II"/>
    <property type="match status" value="1"/>
</dbReference>
<dbReference type="Pfam" id="PF13350">
    <property type="entry name" value="Y_phosphatase3"/>
    <property type="match status" value="1"/>
</dbReference>
<evidence type="ECO:0000313" key="2">
    <source>
        <dbReference type="EMBL" id="SDH27700.1"/>
    </source>
</evidence>
<dbReference type="STRING" id="702745.SAMN05421818_101116"/>
<accession>A0A1G8B4X9</accession>
<dbReference type="PANTHER" id="PTHR31126:SF1">
    <property type="entry name" value="TYROSINE SPECIFIC PROTEIN PHOSPHATASES DOMAIN-CONTAINING PROTEIN"/>
    <property type="match status" value="1"/>
</dbReference>
<reference evidence="3" key="1">
    <citation type="submission" date="2016-10" db="EMBL/GenBank/DDBJ databases">
        <authorList>
            <person name="Varghese N."/>
            <person name="Submissions S."/>
        </authorList>
    </citation>
    <scope>NUCLEOTIDE SEQUENCE [LARGE SCALE GENOMIC DNA]</scope>
    <source>
        <strain evidence="3">DSM 23313</strain>
    </source>
</reference>
<dbReference type="Proteomes" id="UP000243588">
    <property type="component" value="Unassembled WGS sequence"/>
</dbReference>
<comment type="similarity">
    <text evidence="1">Belongs to the protein-tyrosine phosphatase family.</text>
</comment>
<evidence type="ECO:0000256" key="1">
    <source>
        <dbReference type="ARBA" id="ARBA00009580"/>
    </source>
</evidence>
<proteinExistence type="inferred from homology"/>
<dbReference type="InterPro" id="IPR026893">
    <property type="entry name" value="Tyr/Ser_Pase_IphP-type"/>
</dbReference>
<gene>
    <name evidence="2" type="ORF">SAMN05421818_101116</name>
</gene>
<dbReference type="PANTHER" id="PTHR31126">
    <property type="entry name" value="TYROSINE-PROTEIN PHOSPHATASE"/>
    <property type="match status" value="1"/>
</dbReference>
<dbReference type="AlphaFoldDB" id="A0A1G8B4X9"/>
<dbReference type="Gene3D" id="3.90.190.10">
    <property type="entry name" value="Protein tyrosine phosphatase superfamily"/>
    <property type="match status" value="1"/>
</dbReference>